<sequence length="87" mass="10039">MDVTEIGNLIQQYGFPIVAAGYMLKMVKYVWSFTIEQINPVLGEASKELITLIDRIRLLDNDLLRLTAKLNTVLQMRENAQKQKNEK</sequence>
<protein>
    <submittedName>
        <fullName evidence="1">Uncharacterized protein</fullName>
    </submittedName>
</protein>
<name>A0A6J5T345_9CAUD</name>
<evidence type="ECO:0000313" key="1">
    <source>
        <dbReference type="EMBL" id="CAB4222232.1"/>
    </source>
</evidence>
<dbReference type="EMBL" id="LR797523">
    <property type="protein sequence ID" value="CAB4222232.1"/>
    <property type="molecule type" value="Genomic_DNA"/>
</dbReference>
<organism evidence="1">
    <name type="scientific">uncultured Caudovirales phage</name>
    <dbReference type="NCBI Taxonomy" id="2100421"/>
    <lineage>
        <taxon>Viruses</taxon>
        <taxon>Duplodnaviria</taxon>
        <taxon>Heunggongvirae</taxon>
        <taxon>Uroviricota</taxon>
        <taxon>Caudoviricetes</taxon>
        <taxon>Peduoviridae</taxon>
        <taxon>Maltschvirus</taxon>
        <taxon>Maltschvirus maltsch</taxon>
    </lineage>
</organism>
<reference evidence="1" key="1">
    <citation type="submission" date="2020-05" db="EMBL/GenBank/DDBJ databases">
        <authorList>
            <person name="Chiriac C."/>
            <person name="Salcher M."/>
            <person name="Ghai R."/>
            <person name="Kavagutti S V."/>
        </authorList>
    </citation>
    <scope>NUCLEOTIDE SEQUENCE</scope>
</reference>
<accession>A0A6J5T345</accession>
<gene>
    <name evidence="1" type="ORF">UFOVP1655_61</name>
</gene>
<proteinExistence type="predicted"/>